<reference evidence="2 4" key="2">
    <citation type="submission" date="2019-12" db="EMBL/GenBank/DDBJ databases">
        <title>Whole-genome sequencing of Allorhizobium vitis.</title>
        <authorList>
            <person name="Gan H.M."/>
            <person name="Szegedi E."/>
            <person name="Burr T."/>
            <person name="Savka M.A."/>
        </authorList>
    </citation>
    <scope>NUCLEOTIDE SEQUENCE [LARGE SCALE GENOMIC DNA]</scope>
    <source>
        <strain evidence="2 4">CG415</strain>
    </source>
</reference>
<dbReference type="OrthoDB" id="8852350at2"/>
<dbReference type="Proteomes" id="UP000436911">
    <property type="component" value="Unassembled WGS sequence"/>
</dbReference>
<reference evidence="1 3" key="1">
    <citation type="submission" date="2018-08" db="EMBL/GenBank/DDBJ databases">
        <title>Genome sequencing of Agrobacterium vitis strain ICMP 10754.</title>
        <authorList>
            <person name="Visnovsky S.B."/>
            <person name="Pitman A.R."/>
        </authorList>
    </citation>
    <scope>NUCLEOTIDE SEQUENCE [LARGE SCALE GENOMIC DNA]</scope>
    <source>
        <strain evidence="1 3">ICMP 10754</strain>
    </source>
</reference>
<comment type="caution">
    <text evidence="2">The sequence shown here is derived from an EMBL/GenBank/DDBJ whole genome shotgun (WGS) entry which is preliminary data.</text>
</comment>
<evidence type="ECO:0000313" key="1">
    <source>
        <dbReference type="EMBL" id="KAA3526806.1"/>
    </source>
</evidence>
<evidence type="ECO:0000313" key="4">
    <source>
        <dbReference type="Proteomes" id="UP000440716"/>
    </source>
</evidence>
<dbReference type="RefSeq" id="WP_060718087.1">
    <property type="nucleotide sequence ID" value="NZ_AP023281.1"/>
</dbReference>
<dbReference type="EMBL" id="QUSG01000006">
    <property type="protein sequence ID" value="KAA3526806.1"/>
    <property type="molecule type" value="Genomic_DNA"/>
</dbReference>
<evidence type="ECO:0000313" key="3">
    <source>
        <dbReference type="Proteomes" id="UP000436911"/>
    </source>
</evidence>
<gene>
    <name evidence="1" type="ORF">DXT89_12625</name>
    <name evidence="2" type="ORF">GOZ88_09120</name>
</gene>
<dbReference type="AlphaFoldDB" id="A0A368NTE5"/>
<dbReference type="Proteomes" id="UP000440716">
    <property type="component" value="Unassembled WGS sequence"/>
</dbReference>
<sequence>MSHSAARYTDKNNAIVCLSPDVCLTPRGSKDVAVPYMILSKLEASERTVKNVSFGGDEAFTMNSRTSTVTGNEAGTSGGVQSGVNTGWCRPQSNKTSFFVNGHQVIQDNCLYEMNCSGPDGSSNTLGKLMFVDTDGRGRDG</sequence>
<dbReference type="EMBL" id="WPHU01000003">
    <property type="protein sequence ID" value="MVA56273.1"/>
    <property type="molecule type" value="Genomic_DNA"/>
</dbReference>
<protein>
    <submittedName>
        <fullName evidence="2">DUF4150 domain-containing protein</fullName>
    </submittedName>
</protein>
<organism evidence="2 4">
    <name type="scientific">Agrobacterium vitis</name>
    <name type="common">Rhizobium vitis</name>
    <dbReference type="NCBI Taxonomy" id="373"/>
    <lineage>
        <taxon>Bacteria</taxon>
        <taxon>Pseudomonadati</taxon>
        <taxon>Pseudomonadota</taxon>
        <taxon>Alphaproteobacteria</taxon>
        <taxon>Hyphomicrobiales</taxon>
        <taxon>Rhizobiaceae</taxon>
        <taxon>Rhizobium/Agrobacterium group</taxon>
        <taxon>Agrobacterium</taxon>
    </lineage>
</organism>
<name>A0A368NTE5_AGRVI</name>
<evidence type="ECO:0000313" key="2">
    <source>
        <dbReference type="EMBL" id="MVA56273.1"/>
    </source>
</evidence>
<dbReference type="Pfam" id="PF13665">
    <property type="entry name" value="Tox-PAAR-like"/>
    <property type="match status" value="1"/>
</dbReference>
<proteinExistence type="predicted"/>
<accession>A0A368NTE5</accession>
<dbReference type="GeneID" id="60682995"/>